<dbReference type="STRING" id="1416779.SAMN05444409_3316"/>
<dbReference type="EMBL" id="FSRK01000002">
    <property type="protein sequence ID" value="SIO39501.1"/>
    <property type="molecule type" value="Genomic_DNA"/>
</dbReference>
<organism evidence="2 3">
    <name type="scientific">Epilithonimonas zeae</name>
    <dbReference type="NCBI Taxonomy" id="1416779"/>
    <lineage>
        <taxon>Bacteria</taxon>
        <taxon>Pseudomonadati</taxon>
        <taxon>Bacteroidota</taxon>
        <taxon>Flavobacteriia</taxon>
        <taxon>Flavobacteriales</taxon>
        <taxon>Weeksellaceae</taxon>
        <taxon>Chryseobacterium group</taxon>
        <taxon>Epilithonimonas</taxon>
    </lineage>
</organism>
<feature type="transmembrane region" description="Helical" evidence="1">
    <location>
        <begin position="107"/>
        <end position="125"/>
    </location>
</feature>
<keyword evidence="3" id="KW-1185">Reference proteome</keyword>
<keyword evidence="1" id="KW-0812">Transmembrane</keyword>
<dbReference type="RefSeq" id="WP_139297387.1">
    <property type="nucleotide sequence ID" value="NZ_FSRK01000002.1"/>
</dbReference>
<evidence type="ECO:0000256" key="1">
    <source>
        <dbReference type="SAM" id="Phobius"/>
    </source>
</evidence>
<feature type="transmembrane region" description="Helical" evidence="1">
    <location>
        <begin position="360"/>
        <end position="378"/>
    </location>
</feature>
<dbReference type="AlphaFoldDB" id="A0A1N6J5G1"/>
<reference evidence="3" key="1">
    <citation type="submission" date="2016-11" db="EMBL/GenBank/DDBJ databases">
        <authorList>
            <person name="Varghese N."/>
            <person name="Submissions S."/>
        </authorList>
    </citation>
    <scope>NUCLEOTIDE SEQUENCE [LARGE SCALE GENOMIC DNA]</scope>
    <source>
        <strain evidence="3">DSM 27623</strain>
    </source>
</reference>
<protein>
    <recommendedName>
        <fullName evidence="4">EpsG family protein</fullName>
    </recommendedName>
</protein>
<dbReference type="OrthoDB" id="975915at2"/>
<dbReference type="Proteomes" id="UP000185207">
    <property type="component" value="Unassembled WGS sequence"/>
</dbReference>
<keyword evidence="1" id="KW-1133">Transmembrane helix</keyword>
<feature type="transmembrane region" description="Helical" evidence="1">
    <location>
        <begin position="324"/>
        <end position="348"/>
    </location>
</feature>
<keyword evidence="1" id="KW-0472">Membrane</keyword>
<feature type="transmembrane region" description="Helical" evidence="1">
    <location>
        <begin position="184"/>
        <end position="212"/>
    </location>
</feature>
<feature type="transmembrane region" description="Helical" evidence="1">
    <location>
        <begin position="218"/>
        <end position="238"/>
    </location>
</feature>
<name>A0A1N6J5G1_9FLAO</name>
<accession>A0A1N6J5G1</accession>
<evidence type="ECO:0000313" key="2">
    <source>
        <dbReference type="EMBL" id="SIO39501.1"/>
    </source>
</evidence>
<sequence>MILDILYIPLFVLLAFQFPKLLLEDKEQAYLPILNKLALFHFVLGIAYFFTTNNGGGDAWGYWTAAKNMNYLQFVKDVSGGEGTEFMRAFNYIPGNMMGMSFLSNTMFYSLLGFMGITYFFLIAARTIPYNKMISGYVLFPLIFFLPNLHFWSAGVGKDTILFLCIGMFVYGLMKPFQRIPLIIIAGLLAMAIRPHILLFLMVGFGLAYVFGGKVSPFQRFLFSAVMIGVGIAILPSVMEFAKIEEASAEGFDKFATGKAAVLSRGSTGSAIDISSYPFPLKILTFWFRPFFFDVRNINGLIASLENLVLVIVFIKAMRTSPVIAFKAAPFVIKGLVLFLIMGTLAFSQSLGNVGIMIRMRNMFLPGMIIYLMWVFSYQQQRIRAFKDSTEVK</sequence>
<evidence type="ECO:0000313" key="3">
    <source>
        <dbReference type="Proteomes" id="UP000185207"/>
    </source>
</evidence>
<proteinExistence type="predicted"/>
<gene>
    <name evidence="2" type="ORF">SAMN05444409_3316</name>
</gene>
<feature type="transmembrane region" description="Helical" evidence="1">
    <location>
        <begin position="160"/>
        <end position="177"/>
    </location>
</feature>
<feature type="transmembrane region" description="Helical" evidence="1">
    <location>
        <begin position="30"/>
        <end position="50"/>
    </location>
</feature>
<evidence type="ECO:0008006" key="4">
    <source>
        <dbReference type="Google" id="ProtNLM"/>
    </source>
</evidence>
<feature type="transmembrane region" description="Helical" evidence="1">
    <location>
        <begin position="137"/>
        <end position="154"/>
    </location>
</feature>
<feature type="transmembrane region" description="Helical" evidence="1">
    <location>
        <begin position="6"/>
        <end position="23"/>
    </location>
</feature>